<dbReference type="AlphaFoldDB" id="A0A9D4I207"/>
<reference evidence="2" key="1">
    <citation type="journal article" date="2019" name="bioRxiv">
        <title>The Genome of the Zebra Mussel, Dreissena polymorpha: A Resource for Invasive Species Research.</title>
        <authorList>
            <person name="McCartney M.A."/>
            <person name="Auch B."/>
            <person name="Kono T."/>
            <person name="Mallez S."/>
            <person name="Zhang Y."/>
            <person name="Obille A."/>
            <person name="Becker A."/>
            <person name="Abrahante J.E."/>
            <person name="Garbe J."/>
            <person name="Badalamenti J.P."/>
            <person name="Herman A."/>
            <person name="Mangelson H."/>
            <person name="Liachko I."/>
            <person name="Sullivan S."/>
            <person name="Sone E.D."/>
            <person name="Koren S."/>
            <person name="Silverstein K.A.T."/>
            <person name="Beckman K.B."/>
            <person name="Gohl D.M."/>
        </authorList>
    </citation>
    <scope>NUCLEOTIDE SEQUENCE</scope>
    <source>
        <strain evidence="2">Duluth1</strain>
        <tissue evidence="2">Whole animal</tissue>
    </source>
</reference>
<comment type="caution">
    <text evidence="2">The sequence shown here is derived from an EMBL/GenBank/DDBJ whole genome shotgun (WGS) entry which is preliminary data.</text>
</comment>
<evidence type="ECO:0000313" key="2">
    <source>
        <dbReference type="EMBL" id="KAH3741293.1"/>
    </source>
</evidence>
<keyword evidence="3" id="KW-1185">Reference proteome</keyword>
<feature type="region of interest" description="Disordered" evidence="1">
    <location>
        <begin position="1"/>
        <end position="27"/>
    </location>
</feature>
<gene>
    <name evidence="2" type="ORF">DPMN_048015</name>
</gene>
<evidence type="ECO:0000256" key="1">
    <source>
        <dbReference type="SAM" id="MobiDB-lite"/>
    </source>
</evidence>
<dbReference type="Proteomes" id="UP000828390">
    <property type="component" value="Unassembled WGS sequence"/>
</dbReference>
<name>A0A9D4I207_DREPO</name>
<proteinExistence type="predicted"/>
<organism evidence="2 3">
    <name type="scientific">Dreissena polymorpha</name>
    <name type="common">Zebra mussel</name>
    <name type="synonym">Mytilus polymorpha</name>
    <dbReference type="NCBI Taxonomy" id="45954"/>
    <lineage>
        <taxon>Eukaryota</taxon>
        <taxon>Metazoa</taxon>
        <taxon>Spiralia</taxon>
        <taxon>Lophotrochozoa</taxon>
        <taxon>Mollusca</taxon>
        <taxon>Bivalvia</taxon>
        <taxon>Autobranchia</taxon>
        <taxon>Heteroconchia</taxon>
        <taxon>Euheterodonta</taxon>
        <taxon>Imparidentia</taxon>
        <taxon>Neoheterodontei</taxon>
        <taxon>Myida</taxon>
        <taxon>Dreissenoidea</taxon>
        <taxon>Dreissenidae</taxon>
        <taxon>Dreissena</taxon>
    </lineage>
</organism>
<reference evidence="2" key="2">
    <citation type="submission" date="2020-11" db="EMBL/GenBank/DDBJ databases">
        <authorList>
            <person name="McCartney M.A."/>
            <person name="Auch B."/>
            <person name="Kono T."/>
            <person name="Mallez S."/>
            <person name="Becker A."/>
            <person name="Gohl D.M."/>
            <person name="Silverstein K.A.T."/>
            <person name="Koren S."/>
            <person name="Bechman K.B."/>
            <person name="Herman A."/>
            <person name="Abrahante J.E."/>
            <person name="Garbe J."/>
        </authorList>
    </citation>
    <scope>NUCLEOTIDE SEQUENCE</scope>
    <source>
        <strain evidence="2">Duluth1</strain>
        <tissue evidence="2">Whole animal</tissue>
    </source>
</reference>
<dbReference type="EMBL" id="JAIWYP010000011">
    <property type="protein sequence ID" value="KAH3741293.1"/>
    <property type="molecule type" value="Genomic_DNA"/>
</dbReference>
<accession>A0A9D4I207</accession>
<sequence length="72" mass="8278">MAAADGLPEPQLVPDQAVRGGHYDKMDDKENHQFHTELKRKLAHMFYVIALSKVVDDHVSLIHTLHTFSDRR</sequence>
<protein>
    <submittedName>
        <fullName evidence="2">Uncharacterized protein</fullName>
    </submittedName>
</protein>
<evidence type="ECO:0000313" key="3">
    <source>
        <dbReference type="Proteomes" id="UP000828390"/>
    </source>
</evidence>